<keyword evidence="7 9" id="KW-0539">Nucleus</keyword>
<dbReference type="OrthoDB" id="724026at2759"/>
<comment type="subcellular location">
    <subcellularLocation>
        <location evidence="3">Chromosome</location>
    </subcellularLocation>
    <subcellularLocation>
        <location evidence="2">Nucleus</location>
    </subcellularLocation>
</comment>
<dbReference type="InterPro" id="IPR009072">
    <property type="entry name" value="Histone-fold"/>
</dbReference>
<proteinExistence type="inferred from homology"/>
<dbReference type="GO" id="GO:0003677">
    <property type="term" value="F:DNA binding"/>
    <property type="evidence" value="ECO:0007669"/>
    <property type="project" value="UniProtKB-KW"/>
</dbReference>
<sequence length="721" mass="81561">MAFCSSSFPNIFSWIQNQPWPKITNTSINLCPSSSSNSTQSQLPSLKLSINSSKKNYFSLSIYVDYNINLPISLWTSKKIPFKSNNYTLLTNLVHDVLKYSSSCKNPSYIYNNNNPSSFKLPNENLTTNVFNFTFLTLTFVVCIYEAPKNIRASWLKALGDQFACHEAREFSKELMRVLGSNTEEIWMRSVNLAITNWIRELRASGAGLGTPSRLFSYSLSKFGLWKVQLYCPVIAMDLEKSSGGEILSADEGLGFSLNHHQVEGVIQLNYRVDVRENLVEVMVNTDNIRCDVVKLVTNTLMNERGAGASEKHFPSRISLQITPRTMQSDIISVSVSKSSENNPTEIGLETGLEASFEPPTGIGLHFSAGETLTTSLKPWKFEQSVHGNTANLNWFLHDSVNGREVFSSKPSKLALLHPGAWFKNRYSSAHRPFTRQGGVIFARDEYGESVSWKVDRGCMGGGDGGVMEWEINGWIWLTYWPNKRRTFYTETKRLEFREVAYASFAPYFATSPGVRDWAFRPAGAFRPFLRALAEVVWAWGLVWASLMRLRVGPRLVLGGSMLARRLWVKGDDRLHPELWSILESWRMPYELLSHWIQSDLNQYKTSPNFNHKSLLLKMSGRGKGGKGLGKGGAKRHRKVLRDNIQGITKPAIRRLARRGGVKRISGLIYEETRGVLKIFLENVIRDAVTYTEHARRKTVTAMDVVYALKRQGRTLYGFGG</sequence>
<dbReference type="InterPro" id="IPR035425">
    <property type="entry name" value="CENP-T/H4_C"/>
</dbReference>
<evidence type="ECO:0000259" key="10">
    <source>
        <dbReference type="Pfam" id="PF15511"/>
    </source>
</evidence>
<evidence type="ECO:0000256" key="8">
    <source>
        <dbReference type="ARBA" id="ARBA00023269"/>
    </source>
</evidence>
<dbReference type="PANTHER" id="PTHR31439">
    <property type="entry name" value="EXPRESSED PROTEIN"/>
    <property type="match status" value="1"/>
</dbReference>
<feature type="domain" description="CENP-T/Histone H4 histone fold" evidence="10">
    <location>
        <begin position="664"/>
        <end position="714"/>
    </location>
</feature>
<protein>
    <recommendedName>
        <fullName evidence="9">Histone H4</fullName>
    </recommendedName>
</protein>
<keyword evidence="8 9" id="KW-0544">Nucleosome core</keyword>
<comment type="caution">
    <text evidence="11">The sequence shown here is derived from an EMBL/GenBank/DDBJ whole genome shotgun (WGS) entry which is preliminary data.</text>
</comment>
<dbReference type="FunFam" id="1.10.20.10:FF:000002">
    <property type="entry name" value="Histone H4"/>
    <property type="match status" value="1"/>
</dbReference>
<dbReference type="GO" id="GO:0005634">
    <property type="term" value="C:nucleus"/>
    <property type="evidence" value="ECO:0007669"/>
    <property type="project" value="UniProtKB-SubCell"/>
</dbReference>
<comment type="function">
    <text evidence="1 9">Core component of nucleosome. Nucleosomes wrap and compact DNA into chromatin, limiting DNA accessibility to the cellular machineries which require DNA as a template. Histones thereby play a central role in transcription regulation, DNA repair, DNA replication and chromosomal stability. DNA accessibility is regulated via a complex set of post-translational modifications of histones, also called histone code, and nucleosome remodeling.</text>
</comment>
<dbReference type="SUPFAM" id="SSF47113">
    <property type="entry name" value="Histone-fold"/>
    <property type="match status" value="1"/>
</dbReference>
<evidence type="ECO:0000256" key="6">
    <source>
        <dbReference type="ARBA" id="ARBA00023125"/>
    </source>
</evidence>
<comment type="subunit">
    <text evidence="9">The nucleosome is a histone octamer containing two molecules each of H2A, H2B, H3 and H4 assembled in one H3-H4 heterotetramer and two H2A-H2B heterodimers. The octamer wraps approximately 147 bp of DNA.</text>
</comment>
<comment type="similarity">
    <text evidence="4 9">Belongs to the histone H4 family.</text>
</comment>
<evidence type="ECO:0000256" key="9">
    <source>
        <dbReference type="RuleBase" id="RU000528"/>
    </source>
</evidence>
<evidence type="ECO:0000256" key="5">
    <source>
        <dbReference type="ARBA" id="ARBA00022454"/>
    </source>
</evidence>
<dbReference type="GO" id="GO:0046982">
    <property type="term" value="F:protein heterodimerization activity"/>
    <property type="evidence" value="ECO:0007669"/>
    <property type="project" value="InterPro"/>
</dbReference>
<dbReference type="AlphaFoldDB" id="A0A5A7R0U0"/>
<dbReference type="GO" id="GO:0030527">
    <property type="term" value="F:structural constituent of chromatin"/>
    <property type="evidence" value="ECO:0007669"/>
    <property type="project" value="InterPro"/>
</dbReference>
<keyword evidence="12" id="KW-1185">Reference proteome</keyword>
<name>A0A5A7R0U0_STRAF</name>
<evidence type="ECO:0000256" key="4">
    <source>
        <dbReference type="ARBA" id="ARBA00006564"/>
    </source>
</evidence>
<accession>A0A5A7R0U0</accession>
<dbReference type="Gene3D" id="1.10.20.10">
    <property type="entry name" value="Histone, subunit A"/>
    <property type="match status" value="1"/>
</dbReference>
<reference evidence="12" key="1">
    <citation type="journal article" date="2019" name="Curr. Biol.">
        <title>Genome Sequence of Striga asiatica Provides Insight into the Evolution of Plant Parasitism.</title>
        <authorList>
            <person name="Yoshida S."/>
            <person name="Kim S."/>
            <person name="Wafula E.K."/>
            <person name="Tanskanen J."/>
            <person name="Kim Y.M."/>
            <person name="Honaas L."/>
            <person name="Yang Z."/>
            <person name="Spallek T."/>
            <person name="Conn C.E."/>
            <person name="Ichihashi Y."/>
            <person name="Cheong K."/>
            <person name="Cui S."/>
            <person name="Der J.P."/>
            <person name="Gundlach H."/>
            <person name="Jiao Y."/>
            <person name="Hori C."/>
            <person name="Ishida J.K."/>
            <person name="Kasahara H."/>
            <person name="Kiba T."/>
            <person name="Kim M.S."/>
            <person name="Koo N."/>
            <person name="Laohavisit A."/>
            <person name="Lee Y.H."/>
            <person name="Lumba S."/>
            <person name="McCourt P."/>
            <person name="Mortimer J.C."/>
            <person name="Mutuku J.M."/>
            <person name="Nomura T."/>
            <person name="Sasaki-Sekimoto Y."/>
            <person name="Seto Y."/>
            <person name="Wang Y."/>
            <person name="Wakatake T."/>
            <person name="Sakakibara H."/>
            <person name="Demura T."/>
            <person name="Yamaguchi S."/>
            <person name="Yoneyama K."/>
            <person name="Manabe R.I."/>
            <person name="Nelson D.C."/>
            <person name="Schulman A.H."/>
            <person name="Timko M.P."/>
            <person name="dePamphilis C.W."/>
            <person name="Choi D."/>
            <person name="Shirasu K."/>
        </authorList>
    </citation>
    <scope>NUCLEOTIDE SEQUENCE [LARGE SCALE GENOMIC DNA]</scope>
    <source>
        <strain evidence="12">cv. UVA1</strain>
    </source>
</reference>
<organism evidence="11 12">
    <name type="scientific">Striga asiatica</name>
    <name type="common">Asiatic witchweed</name>
    <name type="synonym">Buchnera asiatica</name>
    <dbReference type="NCBI Taxonomy" id="4170"/>
    <lineage>
        <taxon>Eukaryota</taxon>
        <taxon>Viridiplantae</taxon>
        <taxon>Streptophyta</taxon>
        <taxon>Embryophyta</taxon>
        <taxon>Tracheophyta</taxon>
        <taxon>Spermatophyta</taxon>
        <taxon>Magnoliopsida</taxon>
        <taxon>eudicotyledons</taxon>
        <taxon>Gunneridae</taxon>
        <taxon>Pentapetalae</taxon>
        <taxon>asterids</taxon>
        <taxon>lamiids</taxon>
        <taxon>Lamiales</taxon>
        <taxon>Orobanchaceae</taxon>
        <taxon>Buchnereae</taxon>
        <taxon>Striga</taxon>
    </lineage>
</organism>
<dbReference type="EMBL" id="BKCP01009404">
    <property type="protein sequence ID" value="GER50922.1"/>
    <property type="molecule type" value="Genomic_DNA"/>
</dbReference>
<keyword evidence="6 9" id="KW-0238">DNA-binding</keyword>
<evidence type="ECO:0000256" key="2">
    <source>
        <dbReference type="ARBA" id="ARBA00004123"/>
    </source>
</evidence>
<gene>
    <name evidence="11" type="ORF">STAS_28253</name>
</gene>
<dbReference type="GO" id="GO:0000786">
    <property type="term" value="C:nucleosome"/>
    <property type="evidence" value="ECO:0007669"/>
    <property type="project" value="UniProtKB-KW"/>
</dbReference>
<dbReference type="Proteomes" id="UP000325081">
    <property type="component" value="Unassembled WGS sequence"/>
</dbReference>
<evidence type="ECO:0000313" key="12">
    <source>
        <dbReference type="Proteomes" id="UP000325081"/>
    </source>
</evidence>
<dbReference type="PROSITE" id="PS00047">
    <property type="entry name" value="HISTONE_H4"/>
    <property type="match status" value="1"/>
</dbReference>
<evidence type="ECO:0000256" key="3">
    <source>
        <dbReference type="ARBA" id="ARBA00004286"/>
    </source>
</evidence>
<evidence type="ECO:0000313" key="11">
    <source>
        <dbReference type="EMBL" id="GER50922.1"/>
    </source>
</evidence>
<evidence type="ECO:0000256" key="7">
    <source>
        <dbReference type="ARBA" id="ARBA00023242"/>
    </source>
</evidence>
<dbReference type="PANTHER" id="PTHR31439:SF4">
    <property type="entry name" value="NEURONAL PAS DOMAIN PROTEIN"/>
    <property type="match status" value="1"/>
</dbReference>
<evidence type="ECO:0000256" key="1">
    <source>
        <dbReference type="ARBA" id="ARBA00002001"/>
    </source>
</evidence>
<keyword evidence="5 9" id="KW-0158">Chromosome</keyword>
<dbReference type="SMART" id="SM00417">
    <property type="entry name" value="H4"/>
    <property type="match status" value="1"/>
</dbReference>
<dbReference type="PRINTS" id="PR00623">
    <property type="entry name" value="HISTONEH4"/>
</dbReference>
<dbReference type="CDD" id="cd22912">
    <property type="entry name" value="HFD_H4"/>
    <property type="match status" value="1"/>
</dbReference>
<dbReference type="InterPro" id="IPR001951">
    <property type="entry name" value="Histone_H4"/>
</dbReference>
<dbReference type="InterPro" id="IPR019809">
    <property type="entry name" value="Histone_H4_CS"/>
</dbReference>
<dbReference type="Pfam" id="PF15511">
    <property type="entry name" value="CENP-T_C"/>
    <property type="match status" value="1"/>
</dbReference>